<dbReference type="InterPro" id="IPR025997">
    <property type="entry name" value="SBP_2_dom"/>
</dbReference>
<dbReference type="GO" id="GO:0030313">
    <property type="term" value="C:cell envelope"/>
    <property type="evidence" value="ECO:0007669"/>
    <property type="project" value="UniProtKB-SubCell"/>
</dbReference>
<proteinExistence type="inferred from homology"/>
<feature type="domain" description="Periplasmic binding protein" evidence="5">
    <location>
        <begin position="43"/>
        <end position="302"/>
    </location>
</feature>
<dbReference type="Gene3D" id="3.40.50.2300">
    <property type="match status" value="2"/>
</dbReference>
<evidence type="ECO:0000256" key="3">
    <source>
        <dbReference type="ARBA" id="ARBA00022729"/>
    </source>
</evidence>
<accession>C0C0J1</accession>
<keyword evidence="3 4" id="KW-0732">Signal</keyword>
<organism evidence="6 7">
    <name type="scientific">[Clostridium] hylemonae DSM 15053</name>
    <dbReference type="NCBI Taxonomy" id="553973"/>
    <lineage>
        <taxon>Bacteria</taxon>
        <taxon>Bacillati</taxon>
        <taxon>Bacillota</taxon>
        <taxon>Clostridia</taxon>
        <taxon>Lachnospirales</taxon>
        <taxon>Lachnospiraceae</taxon>
    </lineage>
</organism>
<feature type="signal peptide" evidence="4">
    <location>
        <begin position="1"/>
        <end position="19"/>
    </location>
</feature>
<keyword evidence="7" id="KW-1185">Reference proteome</keyword>
<dbReference type="eggNOG" id="COG1879">
    <property type="taxonomic scope" value="Bacteria"/>
</dbReference>
<dbReference type="InterPro" id="IPR028082">
    <property type="entry name" value="Peripla_BP_I"/>
</dbReference>
<dbReference type="Proteomes" id="UP000004893">
    <property type="component" value="Unassembled WGS sequence"/>
</dbReference>
<dbReference type="Pfam" id="PF13407">
    <property type="entry name" value="Peripla_BP_4"/>
    <property type="match status" value="1"/>
</dbReference>
<evidence type="ECO:0000313" key="7">
    <source>
        <dbReference type="Proteomes" id="UP000004893"/>
    </source>
</evidence>
<dbReference type="PANTHER" id="PTHR46847">
    <property type="entry name" value="D-ALLOSE-BINDING PERIPLASMIC PROTEIN-RELATED"/>
    <property type="match status" value="1"/>
</dbReference>
<reference evidence="6" key="1">
    <citation type="submission" date="2009-02" db="EMBL/GenBank/DDBJ databases">
        <authorList>
            <person name="Fulton L."/>
            <person name="Clifton S."/>
            <person name="Fulton B."/>
            <person name="Xu J."/>
            <person name="Minx P."/>
            <person name="Pepin K.H."/>
            <person name="Johnson M."/>
            <person name="Bhonagiri V."/>
            <person name="Nash W.E."/>
            <person name="Mardis E.R."/>
            <person name="Wilson R.K."/>
        </authorList>
    </citation>
    <scope>NUCLEOTIDE SEQUENCE [LARGE SCALE GENOMIC DNA]</scope>
    <source>
        <strain evidence="6">DSM 15053</strain>
    </source>
</reference>
<dbReference type="PROSITE" id="PS51257">
    <property type="entry name" value="PROKAR_LIPOPROTEIN"/>
    <property type="match status" value="1"/>
</dbReference>
<reference evidence="6" key="2">
    <citation type="submission" date="2013-06" db="EMBL/GenBank/DDBJ databases">
        <title>Draft genome sequence of Clostridium hylemonae (DSM 15053).</title>
        <authorList>
            <person name="Sudarsanam P."/>
            <person name="Ley R."/>
            <person name="Guruge J."/>
            <person name="Turnbaugh P.J."/>
            <person name="Mahowald M."/>
            <person name="Liep D."/>
            <person name="Gordon J."/>
        </authorList>
    </citation>
    <scope>NUCLEOTIDE SEQUENCE</scope>
    <source>
        <strain evidence="6">DSM 15053</strain>
    </source>
</reference>
<evidence type="ECO:0000259" key="5">
    <source>
        <dbReference type="Pfam" id="PF13407"/>
    </source>
</evidence>
<evidence type="ECO:0000256" key="1">
    <source>
        <dbReference type="ARBA" id="ARBA00004196"/>
    </source>
</evidence>
<dbReference type="AlphaFoldDB" id="C0C0J1"/>
<dbReference type="GO" id="GO:0030246">
    <property type="term" value="F:carbohydrate binding"/>
    <property type="evidence" value="ECO:0007669"/>
    <property type="project" value="UniProtKB-ARBA"/>
</dbReference>
<evidence type="ECO:0000256" key="2">
    <source>
        <dbReference type="ARBA" id="ARBA00007639"/>
    </source>
</evidence>
<dbReference type="RefSeq" id="WP_006442932.1">
    <property type="nucleotide sequence ID" value="NZ_GG657759.1"/>
</dbReference>
<protein>
    <submittedName>
        <fullName evidence="6">Sugar-binding domain protein</fullName>
    </submittedName>
</protein>
<dbReference type="EMBL" id="ABYI02000020">
    <property type="protein sequence ID" value="EEG74328.1"/>
    <property type="molecule type" value="Genomic_DNA"/>
</dbReference>
<evidence type="ECO:0000313" key="6">
    <source>
        <dbReference type="EMBL" id="EEG74328.1"/>
    </source>
</evidence>
<dbReference type="CDD" id="cd01536">
    <property type="entry name" value="PBP1_ABC_sugar_binding-like"/>
    <property type="match status" value="1"/>
</dbReference>
<dbReference type="STRING" id="553973.CLOHYLEM_05587"/>
<comment type="subcellular location">
    <subcellularLocation>
        <location evidence="1">Cell envelope</location>
    </subcellularLocation>
</comment>
<comment type="similarity">
    <text evidence="2">Belongs to the bacterial solute-binding protein 2 family.</text>
</comment>
<dbReference type="SUPFAM" id="SSF53822">
    <property type="entry name" value="Periplasmic binding protein-like I"/>
    <property type="match status" value="1"/>
</dbReference>
<feature type="chain" id="PRO_5039264928" evidence="4">
    <location>
        <begin position="20"/>
        <end position="333"/>
    </location>
</feature>
<name>C0C0J1_9FIRM</name>
<sequence>MKKRFLAAFLCLTMCLSLAACSSGEKEKKGSDSGDKKEESVKVAFSIPEMFSTFWEACWYGFEKQAKEYGWEATLLDPQGDLELQISQLQSQVTKGVDAIGVAPIENEAIGPALTTVNEAGVPVFCVDRRGEGEVVSTLETDNVKAGEAMAEQLVKDYGEDVDVLIIQGVLSDTPTLDRTQGVKNVLEKYENITIVGEPSAGEYSNEAALATTKNFLETNPDLDVIFTCTDALVPGIVAALKEAGKTGKVGEENHVGIYSVDGAGEVLKLIEDGTVDGTFSQYPIQFGIDTVKSMKTYLDGGKVEEKVYYNGDVVTDENIDKLHDDLWGFIIG</sequence>
<comment type="caution">
    <text evidence="6">The sequence shown here is derived from an EMBL/GenBank/DDBJ whole genome shotgun (WGS) entry which is preliminary data.</text>
</comment>
<dbReference type="HOGENOM" id="CLU_037628_3_2_9"/>
<evidence type="ECO:0000256" key="4">
    <source>
        <dbReference type="SAM" id="SignalP"/>
    </source>
</evidence>
<dbReference type="PANTHER" id="PTHR46847:SF1">
    <property type="entry name" value="D-ALLOSE-BINDING PERIPLASMIC PROTEIN-RELATED"/>
    <property type="match status" value="1"/>
</dbReference>
<gene>
    <name evidence="6" type="ORF">CLOHYLEM_05587</name>
</gene>